<sequence length="106" mass="12435">MKSLVKNIRNYFNRRAKATDAYKEAHVERRTLVIQNGEAASRLMLNEDFALMFNLYRFSMLERLEEAKSDEDRIGNAYYVAGVRDFIDFVEKSEYLAKVALKKVET</sequence>
<organism evidence="1">
    <name type="scientific">uncultured Caudovirales phage</name>
    <dbReference type="NCBI Taxonomy" id="2100421"/>
    <lineage>
        <taxon>Viruses</taxon>
        <taxon>Duplodnaviria</taxon>
        <taxon>Heunggongvirae</taxon>
        <taxon>Uroviricota</taxon>
        <taxon>Caudoviricetes</taxon>
        <taxon>Peduoviridae</taxon>
        <taxon>Maltschvirus</taxon>
        <taxon>Maltschvirus maltsch</taxon>
    </lineage>
</organism>
<dbReference type="EMBL" id="LR796927">
    <property type="protein sequence ID" value="CAB4175810.1"/>
    <property type="molecule type" value="Genomic_DNA"/>
</dbReference>
<proteinExistence type="predicted"/>
<name>A0A6J5PV90_9CAUD</name>
<accession>A0A6J5PV90</accession>
<reference evidence="1" key="1">
    <citation type="submission" date="2020-05" db="EMBL/GenBank/DDBJ databases">
        <authorList>
            <person name="Chiriac C."/>
            <person name="Salcher M."/>
            <person name="Ghai R."/>
            <person name="Kavagutti S V."/>
        </authorList>
    </citation>
    <scope>NUCLEOTIDE SEQUENCE</scope>
</reference>
<protein>
    <submittedName>
        <fullName evidence="1">Uncharacterized protein</fullName>
    </submittedName>
</protein>
<evidence type="ECO:0000313" key="1">
    <source>
        <dbReference type="EMBL" id="CAB4175810.1"/>
    </source>
</evidence>
<gene>
    <name evidence="1" type="ORF">UFOVP996_29</name>
</gene>